<evidence type="ECO:0000256" key="1">
    <source>
        <dbReference type="SAM" id="MobiDB-lite"/>
    </source>
</evidence>
<keyword evidence="3" id="KW-1185">Reference proteome</keyword>
<accession>A0AAN8HZ66</accession>
<feature type="region of interest" description="Disordered" evidence="1">
    <location>
        <begin position="40"/>
        <end position="95"/>
    </location>
</feature>
<dbReference type="Proteomes" id="UP001331515">
    <property type="component" value="Unassembled WGS sequence"/>
</dbReference>
<evidence type="ECO:0000313" key="3">
    <source>
        <dbReference type="Proteomes" id="UP001331515"/>
    </source>
</evidence>
<dbReference type="EMBL" id="JAURVH010001517">
    <property type="protein sequence ID" value="KAK5928854.1"/>
    <property type="molecule type" value="Genomic_DNA"/>
</dbReference>
<protein>
    <submittedName>
        <fullName evidence="2">Uncharacterized protein</fullName>
    </submittedName>
</protein>
<feature type="region of interest" description="Disordered" evidence="1">
    <location>
        <begin position="1"/>
        <end position="25"/>
    </location>
</feature>
<feature type="compositionally biased region" description="Basic and acidic residues" evidence="1">
    <location>
        <begin position="67"/>
        <end position="86"/>
    </location>
</feature>
<dbReference type="AlphaFoldDB" id="A0AAN8HZ66"/>
<organism evidence="2 3">
    <name type="scientific">Champsocephalus gunnari</name>
    <name type="common">Mackerel icefish</name>
    <dbReference type="NCBI Taxonomy" id="52237"/>
    <lineage>
        <taxon>Eukaryota</taxon>
        <taxon>Metazoa</taxon>
        <taxon>Chordata</taxon>
        <taxon>Craniata</taxon>
        <taxon>Vertebrata</taxon>
        <taxon>Euteleostomi</taxon>
        <taxon>Actinopterygii</taxon>
        <taxon>Neopterygii</taxon>
        <taxon>Teleostei</taxon>
        <taxon>Neoteleostei</taxon>
        <taxon>Acanthomorphata</taxon>
        <taxon>Eupercaria</taxon>
        <taxon>Perciformes</taxon>
        <taxon>Notothenioidei</taxon>
        <taxon>Channichthyidae</taxon>
        <taxon>Champsocephalus</taxon>
    </lineage>
</organism>
<evidence type="ECO:0000313" key="2">
    <source>
        <dbReference type="EMBL" id="KAK5928854.1"/>
    </source>
</evidence>
<sequence>MLQDSSGEDPFHLTQQTQEGCYRTPEERILSIRADSADSGWMLQDSRGEDPFHLTQQTQEGCFSSEDPFHDSADSEDASDSREDPFHLTQQTQEGCFRTPVERILSI</sequence>
<gene>
    <name evidence="2" type="ORF">CgunFtcFv8_010138</name>
</gene>
<comment type="caution">
    <text evidence="2">The sequence shown here is derived from an EMBL/GenBank/DDBJ whole genome shotgun (WGS) entry which is preliminary data.</text>
</comment>
<proteinExistence type="predicted"/>
<reference evidence="2 3" key="1">
    <citation type="journal article" date="2023" name="Mol. Biol. Evol.">
        <title>Genomics of Secondarily Temperate Adaptation in the Only Non-Antarctic Icefish.</title>
        <authorList>
            <person name="Rivera-Colon A.G."/>
            <person name="Rayamajhi N."/>
            <person name="Minhas B.F."/>
            <person name="Madrigal G."/>
            <person name="Bilyk K.T."/>
            <person name="Yoon V."/>
            <person name="Hune M."/>
            <person name="Gregory S."/>
            <person name="Cheng C.H.C."/>
            <person name="Catchen J.M."/>
        </authorList>
    </citation>
    <scope>NUCLEOTIDE SEQUENCE [LARGE SCALE GENOMIC DNA]</scope>
    <source>
        <tissue evidence="2">White muscle</tissue>
    </source>
</reference>
<name>A0AAN8HZ66_CHAGU</name>